<name>A0A8T0RE01_PANVG</name>
<dbReference type="AlphaFoldDB" id="A0A8T0RE01"/>
<dbReference type="PANTHER" id="PTHR45786:SF75">
    <property type="entry name" value="ATP-DEPENDENT DNA HELICASE"/>
    <property type="match status" value="1"/>
</dbReference>
<sequence length="383" mass="43369">MNNEQCNRVHLDSGICEPDEPDQNNEEEDLDCRAPDCGPDLDDFTDDEARVYHANGTGIYTFKVHGQIYHRLDQLRPGKKGPCHMQLYFYDTDETLSQRIKRSPHLDSNLIRAILLILENNPYVRVFRSVGQMQNLDELKLELNTSVSVDQRRYNASAMDQVAAIWQDGSDEKKNKFKRSIMIFPNSGGPQFIRAYHGCYDPLEYPILYPGGETGWEDKSILLEETPTVCFPRTRRKYTKRKSEVQGLCEEQGDCDDNMDEDGEGGVLCHMGMLYRCLSSGAWVREIAVKDHSRVVFLRILTDFTDTSFRMLLNSCANRSCVIATKVIVDQFTGPSSSFVHVPVLKQSKMGRGAQPSTPLLLFSLGLASIGTRANHSLALQVR</sequence>
<evidence type="ECO:0000313" key="1">
    <source>
        <dbReference type="EMBL" id="KAG2584222.1"/>
    </source>
</evidence>
<reference evidence="1" key="1">
    <citation type="submission" date="2020-05" db="EMBL/GenBank/DDBJ databases">
        <title>WGS assembly of Panicum virgatum.</title>
        <authorList>
            <person name="Lovell J.T."/>
            <person name="Jenkins J."/>
            <person name="Shu S."/>
            <person name="Juenger T.E."/>
            <person name="Schmutz J."/>
        </authorList>
    </citation>
    <scope>NUCLEOTIDE SEQUENCE</scope>
    <source>
        <strain evidence="1">AP13</strain>
    </source>
</reference>
<dbReference type="PANTHER" id="PTHR45786">
    <property type="entry name" value="DNA BINDING PROTEIN-LIKE"/>
    <property type="match status" value="1"/>
</dbReference>
<proteinExistence type="predicted"/>
<accession>A0A8T0RE01</accession>
<evidence type="ECO:0008006" key="3">
    <source>
        <dbReference type="Google" id="ProtNLM"/>
    </source>
</evidence>
<gene>
    <name evidence="1" type="ORF">PVAP13_6KG266324</name>
</gene>
<keyword evidence="2" id="KW-1185">Reference proteome</keyword>
<dbReference type="Proteomes" id="UP000823388">
    <property type="component" value="Chromosome 6K"/>
</dbReference>
<comment type="caution">
    <text evidence="1">The sequence shown here is derived from an EMBL/GenBank/DDBJ whole genome shotgun (WGS) entry which is preliminary data.</text>
</comment>
<dbReference type="EMBL" id="CM029047">
    <property type="protein sequence ID" value="KAG2584222.1"/>
    <property type="molecule type" value="Genomic_DNA"/>
</dbReference>
<evidence type="ECO:0000313" key="2">
    <source>
        <dbReference type="Proteomes" id="UP000823388"/>
    </source>
</evidence>
<protein>
    <recommendedName>
        <fullName evidence="3">Helitron helicase-like domain-containing protein</fullName>
    </recommendedName>
</protein>
<organism evidence="1 2">
    <name type="scientific">Panicum virgatum</name>
    <name type="common">Blackwell switchgrass</name>
    <dbReference type="NCBI Taxonomy" id="38727"/>
    <lineage>
        <taxon>Eukaryota</taxon>
        <taxon>Viridiplantae</taxon>
        <taxon>Streptophyta</taxon>
        <taxon>Embryophyta</taxon>
        <taxon>Tracheophyta</taxon>
        <taxon>Spermatophyta</taxon>
        <taxon>Magnoliopsida</taxon>
        <taxon>Liliopsida</taxon>
        <taxon>Poales</taxon>
        <taxon>Poaceae</taxon>
        <taxon>PACMAD clade</taxon>
        <taxon>Panicoideae</taxon>
        <taxon>Panicodae</taxon>
        <taxon>Paniceae</taxon>
        <taxon>Panicinae</taxon>
        <taxon>Panicum</taxon>
        <taxon>Panicum sect. Hiantes</taxon>
    </lineage>
</organism>